<evidence type="ECO:0000259" key="11">
    <source>
        <dbReference type="PROSITE" id="PS50172"/>
    </source>
</evidence>
<evidence type="ECO:0000256" key="3">
    <source>
        <dbReference type="ARBA" id="ARBA00022801"/>
    </source>
</evidence>
<evidence type="ECO:0000259" key="12">
    <source>
        <dbReference type="PROSITE" id="PS50969"/>
    </source>
</evidence>
<comment type="subcellular location">
    <subcellularLocation>
        <location evidence="1 9">Nucleus</location>
    </subcellularLocation>
</comment>
<evidence type="ECO:0000256" key="9">
    <source>
        <dbReference type="RuleBase" id="RU366066"/>
    </source>
</evidence>
<feature type="compositionally biased region" description="Low complexity" evidence="10">
    <location>
        <begin position="622"/>
        <end position="633"/>
    </location>
</feature>
<proteinExistence type="predicted"/>
<evidence type="ECO:0000256" key="8">
    <source>
        <dbReference type="ARBA" id="ARBA00048336"/>
    </source>
</evidence>
<dbReference type="AlphaFoldDB" id="A0A9P8D1S3"/>
<evidence type="ECO:0000256" key="1">
    <source>
        <dbReference type="ARBA" id="ARBA00004123"/>
    </source>
</evidence>
<evidence type="ECO:0000256" key="5">
    <source>
        <dbReference type="ARBA" id="ARBA00023242"/>
    </source>
</evidence>
<keyword evidence="4" id="KW-0904">Protein phosphatase</keyword>
<gene>
    <name evidence="13" type="ORF">KVV02_002019</name>
</gene>
<dbReference type="InterPro" id="IPR011947">
    <property type="entry name" value="FCP1_euk"/>
</dbReference>
<feature type="domain" description="BRCT" evidence="11">
    <location>
        <begin position="444"/>
        <end position="537"/>
    </location>
</feature>
<dbReference type="PROSITE" id="PS50172">
    <property type="entry name" value="BRCT"/>
    <property type="match status" value="1"/>
</dbReference>
<evidence type="ECO:0000256" key="2">
    <source>
        <dbReference type="ARBA" id="ARBA00013081"/>
    </source>
</evidence>
<feature type="compositionally biased region" description="Basic and acidic residues" evidence="10">
    <location>
        <begin position="752"/>
        <end position="768"/>
    </location>
</feature>
<dbReference type="Proteomes" id="UP000717515">
    <property type="component" value="Unassembled WGS sequence"/>
</dbReference>
<dbReference type="Pfam" id="PF12738">
    <property type="entry name" value="PTCB-BRCT"/>
    <property type="match status" value="1"/>
</dbReference>
<evidence type="ECO:0000256" key="4">
    <source>
        <dbReference type="ARBA" id="ARBA00022912"/>
    </source>
</evidence>
<feature type="compositionally biased region" description="Acidic residues" evidence="10">
    <location>
        <begin position="736"/>
        <end position="751"/>
    </location>
</feature>
<comment type="function">
    <text evidence="9">This promotes the activity of RNA polymerase II.</text>
</comment>
<dbReference type="InterPro" id="IPR004274">
    <property type="entry name" value="FCP1_dom"/>
</dbReference>
<dbReference type="EMBL" id="JAIFTL010000046">
    <property type="protein sequence ID" value="KAG9325165.1"/>
    <property type="molecule type" value="Genomic_DNA"/>
</dbReference>
<evidence type="ECO:0000256" key="10">
    <source>
        <dbReference type="SAM" id="MobiDB-lite"/>
    </source>
</evidence>
<comment type="catalytic activity">
    <reaction evidence="7 9">
        <text>O-phospho-L-seryl-[protein] + H2O = L-seryl-[protein] + phosphate</text>
        <dbReference type="Rhea" id="RHEA:20629"/>
        <dbReference type="Rhea" id="RHEA-COMP:9863"/>
        <dbReference type="Rhea" id="RHEA-COMP:11604"/>
        <dbReference type="ChEBI" id="CHEBI:15377"/>
        <dbReference type="ChEBI" id="CHEBI:29999"/>
        <dbReference type="ChEBI" id="CHEBI:43474"/>
        <dbReference type="ChEBI" id="CHEBI:83421"/>
        <dbReference type="EC" id="3.1.3.16"/>
    </reaction>
</comment>
<feature type="compositionally biased region" description="Acidic residues" evidence="10">
    <location>
        <begin position="769"/>
        <end position="809"/>
    </location>
</feature>
<dbReference type="GO" id="GO:0008420">
    <property type="term" value="F:RNA polymerase II CTD heptapeptide repeat phosphatase activity"/>
    <property type="evidence" value="ECO:0007669"/>
    <property type="project" value="UniProtKB-UniRule"/>
</dbReference>
<feature type="compositionally biased region" description="Acidic residues" evidence="10">
    <location>
        <begin position="683"/>
        <end position="712"/>
    </location>
</feature>
<sequence length="809" mass="89582">MADSDDSDIKYCIPRAHLPATIIALRTSENATQSQGDALIEYEYSEEVRGFVVEGEVSIQARRADVRATRDGIVGKIHVSKGDIVDDESKVVIDYQGCDHDSVYEGMCVVCCKSVEVTTRSHVNMTHDAMSLAVSRPEAKRLEQGNADRLIEEGKLSLIVDLDQTLIHATVGTAIDEWINAQGEMPKDIRMFPLPDSPTPYYIKLRPHLETFLKKITKLYELHIYTMGTRNYAAAVANVIDPDSKFFSQRILSRDENSSMTQKSIERLFPCDNSMVVVIDDRADVWQYSPNLVKVHPYEYFVGAGDINAGHLPKQDAQIATEAATASKSNPPESQENETKAAIPLTNDSSDAVSTSDVSHNSKEPSVKDTSTVPPTEPGKTESEKAKTKTVKTKTPVLDDDDNELKHILEILETIHEKFYDAKENFKQHQSRKDADVKSIIHDMKRHVLRGVNILFSGVIPLGEAPERADIWRQAQAFGAECSRDLNSRITHVVAAKAGTDKVTKARQRKNVKVVRTEWLYHSIGKWQRQDESQYLLPDKPGKAPPTSTTPPPQTEVEGEDTGIEDGEDLGSVSEGMDENHQPMSMDKDEITEHLKSVDWDDMEKEVEDFVGDMDDTDADSDASNTQSDASTDGNKSPLLGLKRARVPRRSGLGKSVTFASGDDVESDSAPSDLDMAGLEEHEVGDEGISSDEGDGDIDEESGSDDDDDEDDRPSKKLKRTRMPAENGDAAYLDGGADDEDEGDVDADDEVTMEHLPLRAKASDRDSGDLEDDGEVESEGEGEEDEDFYREMENDLDAELNEEYDEGEE</sequence>
<dbReference type="InterPro" id="IPR036412">
    <property type="entry name" value="HAD-like_sf"/>
</dbReference>
<evidence type="ECO:0000313" key="13">
    <source>
        <dbReference type="EMBL" id="KAG9325165.1"/>
    </source>
</evidence>
<feature type="domain" description="FCP1 homology" evidence="12">
    <location>
        <begin position="151"/>
        <end position="319"/>
    </location>
</feature>
<evidence type="ECO:0000256" key="6">
    <source>
        <dbReference type="ARBA" id="ARBA00040602"/>
    </source>
</evidence>
<dbReference type="SUPFAM" id="SSF52113">
    <property type="entry name" value="BRCT domain"/>
    <property type="match status" value="1"/>
</dbReference>
<dbReference type="PROSITE" id="PS50969">
    <property type="entry name" value="FCP1"/>
    <property type="match status" value="1"/>
</dbReference>
<feature type="compositionally biased region" description="Acidic residues" evidence="10">
    <location>
        <begin position="557"/>
        <end position="569"/>
    </location>
</feature>
<evidence type="ECO:0000256" key="7">
    <source>
        <dbReference type="ARBA" id="ARBA00047761"/>
    </source>
</evidence>
<name>A0A9P8D1S3_MORAP</name>
<dbReference type="SMART" id="SM00577">
    <property type="entry name" value="CPDc"/>
    <property type="match status" value="1"/>
</dbReference>
<dbReference type="GO" id="GO:0005634">
    <property type="term" value="C:nucleus"/>
    <property type="evidence" value="ECO:0007669"/>
    <property type="project" value="UniProtKB-SubCell"/>
</dbReference>
<dbReference type="CDD" id="cd07521">
    <property type="entry name" value="HAD_FCP1-like"/>
    <property type="match status" value="1"/>
</dbReference>
<dbReference type="InterPro" id="IPR036420">
    <property type="entry name" value="BRCT_dom_sf"/>
</dbReference>
<feature type="region of interest" description="Disordered" evidence="10">
    <location>
        <begin position="318"/>
        <end position="393"/>
    </location>
</feature>
<protein>
    <recommendedName>
        <fullName evidence="6 9">RNA polymerase II subunit A C-terminal domain phosphatase</fullName>
        <ecNumber evidence="2 9">3.1.3.16</ecNumber>
    </recommendedName>
</protein>
<dbReference type="FunFam" id="3.40.50.10190:FF:000007">
    <property type="entry name" value="RNA polymerase II subunit A C-terminal domain phosphatase"/>
    <property type="match status" value="1"/>
</dbReference>
<dbReference type="EC" id="3.1.3.16" evidence="2 9"/>
<dbReference type="Gene3D" id="1.10.287.10">
    <property type="entry name" value="S15/NS1, RNA-binding"/>
    <property type="match status" value="1"/>
</dbReference>
<dbReference type="InterPro" id="IPR039189">
    <property type="entry name" value="Fcp1"/>
</dbReference>
<dbReference type="Pfam" id="PF03031">
    <property type="entry name" value="NIF"/>
    <property type="match status" value="1"/>
</dbReference>
<dbReference type="Gene3D" id="3.40.50.1000">
    <property type="entry name" value="HAD superfamily/HAD-like"/>
    <property type="match status" value="1"/>
</dbReference>
<comment type="caution">
    <text evidence="13">The sequence shown here is derived from an EMBL/GenBank/DDBJ whole genome shotgun (WGS) entry which is preliminary data.</text>
</comment>
<evidence type="ECO:0000313" key="14">
    <source>
        <dbReference type="Proteomes" id="UP000717515"/>
    </source>
</evidence>
<reference evidence="13" key="1">
    <citation type="submission" date="2021-07" db="EMBL/GenBank/DDBJ databases">
        <title>Draft genome of Mortierella alpina, strain LL118, isolated from an aspen leaf litter sample.</title>
        <authorList>
            <person name="Yang S."/>
            <person name="Vinatzer B.A."/>
        </authorList>
    </citation>
    <scope>NUCLEOTIDE SEQUENCE</scope>
    <source>
        <strain evidence="13">LL118</strain>
    </source>
</reference>
<feature type="compositionally biased region" description="Low complexity" evidence="10">
    <location>
        <begin position="348"/>
        <end position="359"/>
    </location>
</feature>
<dbReference type="CDD" id="cd17729">
    <property type="entry name" value="BRCT_CTDP1"/>
    <property type="match status" value="1"/>
</dbReference>
<feature type="region of interest" description="Disordered" evidence="10">
    <location>
        <begin position="536"/>
        <end position="809"/>
    </location>
</feature>
<feature type="compositionally biased region" description="Basic and acidic residues" evidence="10">
    <location>
        <begin position="578"/>
        <end position="599"/>
    </location>
</feature>
<feature type="compositionally biased region" description="Acidic residues" evidence="10">
    <location>
        <begin position="600"/>
        <end position="621"/>
    </location>
</feature>
<keyword evidence="5 9" id="KW-0539">Nucleus</keyword>
<comment type="catalytic activity">
    <reaction evidence="8 9">
        <text>O-phospho-L-threonyl-[protein] + H2O = L-threonyl-[protein] + phosphate</text>
        <dbReference type="Rhea" id="RHEA:47004"/>
        <dbReference type="Rhea" id="RHEA-COMP:11060"/>
        <dbReference type="Rhea" id="RHEA-COMP:11605"/>
        <dbReference type="ChEBI" id="CHEBI:15377"/>
        <dbReference type="ChEBI" id="CHEBI:30013"/>
        <dbReference type="ChEBI" id="CHEBI:43474"/>
        <dbReference type="ChEBI" id="CHEBI:61977"/>
        <dbReference type="EC" id="3.1.3.16"/>
    </reaction>
</comment>
<feature type="compositionally biased region" description="Polar residues" evidence="10">
    <location>
        <begin position="324"/>
        <end position="334"/>
    </location>
</feature>
<accession>A0A9P8D1S3</accession>
<dbReference type="PANTHER" id="PTHR23081:SF36">
    <property type="entry name" value="RNA POLYMERASE II SUBUNIT A C-TERMINAL DOMAIN PHOSPHATASE"/>
    <property type="match status" value="1"/>
</dbReference>
<dbReference type="InterPro" id="IPR001357">
    <property type="entry name" value="BRCT_dom"/>
</dbReference>
<dbReference type="InterPro" id="IPR023214">
    <property type="entry name" value="HAD_sf"/>
</dbReference>
<dbReference type="SUPFAM" id="SSF56784">
    <property type="entry name" value="HAD-like"/>
    <property type="match status" value="1"/>
</dbReference>
<organism evidence="13 14">
    <name type="scientific">Mortierella alpina</name>
    <name type="common">Oleaginous fungus</name>
    <name type="synonym">Mortierella renispora</name>
    <dbReference type="NCBI Taxonomy" id="64518"/>
    <lineage>
        <taxon>Eukaryota</taxon>
        <taxon>Fungi</taxon>
        <taxon>Fungi incertae sedis</taxon>
        <taxon>Mucoromycota</taxon>
        <taxon>Mortierellomycotina</taxon>
        <taxon>Mortierellomycetes</taxon>
        <taxon>Mortierellales</taxon>
        <taxon>Mortierellaceae</taxon>
        <taxon>Mortierella</taxon>
    </lineage>
</organism>
<keyword evidence="3 9" id="KW-0378">Hydrolase</keyword>
<dbReference type="PANTHER" id="PTHR23081">
    <property type="entry name" value="RNA POLYMERASE II CTD PHOSPHATASE"/>
    <property type="match status" value="1"/>
</dbReference>
<dbReference type="NCBIfam" id="TIGR02250">
    <property type="entry name" value="FCP1_euk"/>
    <property type="match status" value="1"/>
</dbReference>
<dbReference type="Gene3D" id="3.40.50.10190">
    <property type="entry name" value="BRCT domain"/>
    <property type="match status" value="1"/>
</dbReference>
<dbReference type="SMART" id="SM00292">
    <property type="entry name" value="BRCT"/>
    <property type="match status" value="1"/>
</dbReference>